<sequence length="36" mass="4214">MPCYKCDTVMTSIPLIPHLSKILITRRRSKMTRPPE</sequence>
<dbReference type="AlphaFoldDB" id="A0A0E9UJ57"/>
<proteinExistence type="predicted"/>
<dbReference type="EMBL" id="GBXM01043277">
    <property type="protein sequence ID" value="JAH65300.1"/>
    <property type="molecule type" value="Transcribed_RNA"/>
</dbReference>
<reference evidence="1" key="1">
    <citation type="submission" date="2014-11" db="EMBL/GenBank/DDBJ databases">
        <authorList>
            <person name="Amaro Gonzalez C."/>
        </authorList>
    </citation>
    <scope>NUCLEOTIDE SEQUENCE</scope>
</reference>
<accession>A0A0E9UJ57</accession>
<protein>
    <submittedName>
        <fullName evidence="1">Uncharacterized protein</fullName>
    </submittedName>
</protein>
<name>A0A0E9UJ57_ANGAN</name>
<organism evidence="1">
    <name type="scientific">Anguilla anguilla</name>
    <name type="common">European freshwater eel</name>
    <name type="synonym">Muraena anguilla</name>
    <dbReference type="NCBI Taxonomy" id="7936"/>
    <lineage>
        <taxon>Eukaryota</taxon>
        <taxon>Metazoa</taxon>
        <taxon>Chordata</taxon>
        <taxon>Craniata</taxon>
        <taxon>Vertebrata</taxon>
        <taxon>Euteleostomi</taxon>
        <taxon>Actinopterygii</taxon>
        <taxon>Neopterygii</taxon>
        <taxon>Teleostei</taxon>
        <taxon>Anguilliformes</taxon>
        <taxon>Anguillidae</taxon>
        <taxon>Anguilla</taxon>
    </lineage>
</organism>
<evidence type="ECO:0000313" key="1">
    <source>
        <dbReference type="EMBL" id="JAH65300.1"/>
    </source>
</evidence>
<reference evidence="1" key="2">
    <citation type="journal article" date="2015" name="Fish Shellfish Immunol.">
        <title>Early steps in the European eel (Anguilla anguilla)-Vibrio vulnificus interaction in the gills: Role of the RtxA13 toxin.</title>
        <authorList>
            <person name="Callol A."/>
            <person name="Pajuelo D."/>
            <person name="Ebbesson L."/>
            <person name="Teles M."/>
            <person name="MacKenzie S."/>
            <person name="Amaro C."/>
        </authorList>
    </citation>
    <scope>NUCLEOTIDE SEQUENCE</scope>
</reference>